<name>A0ABV8RKR3_9SPHN</name>
<accession>A0ABV8RKR3</accession>
<comment type="caution">
    <text evidence="1">The sequence shown here is derived from an EMBL/GenBank/DDBJ whole genome shotgun (WGS) entry which is preliminary data.</text>
</comment>
<proteinExistence type="predicted"/>
<evidence type="ECO:0000313" key="2">
    <source>
        <dbReference type="Proteomes" id="UP001595828"/>
    </source>
</evidence>
<dbReference type="InterPro" id="IPR011990">
    <property type="entry name" value="TPR-like_helical_dom_sf"/>
</dbReference>
<evidence type="ECO:0000313" key="1">
    <source>
        <dbReference type="EMBL" id="MFC4293859.1"/>
    </source>
</evidence>
<dbReference type="SUPFAM" id="SSF48452">
    <property type="entry name" value="TPR-like"/>
    <property type="match status" value="1"/>
</dbReference>
<gene>
    <name evidence="1" type="ORF">ACFO0A_02175</name>
</gene>
<sequence>MRQAAAASPGDAGLAYALAQILLEAGLPAVREFETAVKLAPGRGDMRLGLAAARLAAGQGPQALTELGATLAASPGWIEGHRQYAQLASLVGRHGDMLATLERAIAAHPTVVELHQTAVQLLLDAERFADARDAAQRGRRVADDDIALLLGEAAGSDELRDFAEARALFNRIGPSAERAILVRRSRHFLRTGSHARAAAELEPHLGPYGADDLWPYAALAWRIGGDPRATWLDEQPGLISVTDLEFDEAAREALAGVLGALHDRSGRFLDQSVRGGSQTDGALFARVDPEIVGLRERIRAAVAAHITGLPPPDPRHPTLARRRDRPIRFAGSWSVRLRDAGFHAAHHHPQGWLSSAFYVSVPQGEGGMLELGGAPADFGLDLAPRRVVEPRVGRLVMFPSWMWHATRPFSRGERMTVAFDIART</sequence>
<dbReference type="EMBL" id="JBHSDR010000003">
    <property type="protein sequence ID" value="MFC4293859.1"/>
    <property type="molecule type" value="Genomic_DNA"/>
</dbReference>
<dbReference type="Gene3D" id="2.60.120.620">
    <property type="entry name" value="q2cbj1_9rhob like domain"/>
    <property type="match status" value="1"/>
</dbReference>
<reference evidence="2" key="1">
    <citation type="journal article" date="2019" name="Int. J. Syst. Evol. Microbiol.">
        <title>The Global Catalogue of Microorganisms (GCM) 10K type strain sequencing project: providing services to taxonomists for standard genome sequencing and annotation.</title>
        <authorList>
            <consortium name="The Broad Institute Genomics Platform"/>
            <consortium name="The Broad Institute Genome Sequencing Center for Infectious Disease"/>
            <person name="Wu L."/>
            <person name="Ma J."/>
        </authorList>
    </citation>
    <scope>NUCLEOTIDE SEQUENCE [LARGE SCALE GENOMIC DNA]</scope>
    <source>
        <strain evidence="2">CGMCC 1.12989</strain>
    </source>
</reference>
<dbReference type="Pfam" id="PF13759">
    <property type="entry name" value="2OG-FeII_Oxy_5"/>
    <property type="match status" value="1"/>
</dbReference>
<protein>
    <submittedName>
        <fullName evidence="1">2OG-Fe(II) oxygenase family protein</fullName>
    </submittedName>
</protein>
<keyword evidence="2" id="KW-1185">Reference proteome</keyword>
<dbReference type="Gene3D" id="1.25.40.10">
    <property type="entry name" value="Tetratricopeptide repeat domain"/>
    <property type="match status" value="1"/>
</dbReference>
<dbReference type="Proteomes" id="UP001595828">
    <property type="component" value="Unassembled WGS sequence"/>
</dbReference>
<dbReference type="RefSeq" id="WP_379537340.1">
    <property type="nucleotide sequence ID" value="NZ_JBHSDR010000003.1"/>
</dbReference>
<organism evidence="1 2">
    <name type="scientific">Novosphingobium tardum</name>
    <dbReference type="NCBI Taxonomy" id="1538021"/>
    <lineage>
        <taxon>Bacteria</taxon>
        <taxon>Pseudomonadati</taxon>
        <taxon>Pseudomonadota</taxon>
        <taxon>Alphaproteobacteria</taxon>
        <taxon>Sphingomonadales</taxon>
        <taxon>Sphingomonadaceae</taxon>
        <taxon>Novosphingobium</taxon>
    </lineage>
</organism>
<dbReference type="InterPro" id="IPR012668">
    <property type="entry name" value="CHP02466"/>
</dbReference>